<keyword evidence="2" id="KW-1133">Transmembrane helix</keyword>
<feature type="non-terminal residue" evidence="3">
    <location>
        <position position="1"/>
    </location>
</feature>
<keyword evidence="4" id="KW-1185">Reference proteome</keyword>
<sequence>APAAQPPQPGQAQQASQQPPARSQAQAAPNATQPLEGYEMEEKKTASENAEQQPTLSSAQSWWLSLAILLLFAAGYLRGSWEQRKQKT</sequence>
<protein>
    <submittedName>
        <fullName evidence="3">Uncharacterized protein</fullName>
    </submittedName>
</protein>
<organism evidence="3 4">
    <name type="scientific">Methylomonas rosea</name>
    <dbReference type="NCBI Taxonomy" id="2952227"/>
    <lineage>
        <taxon>Bacteria</taxon>
        <taxon>Pseudomonadati</taxon>
        <taxon>Pseudomonadota</taxon>
        <taxon>Gammaproteobacteria</taxon>
        <taxon>Methylococcales</taxon>
        <taxon>Methylococcaceae</taxon>
        <taxon>Methylomonas</taxon>
    </lineage>
</organism>
<reference evidence="3 4" key="1">
    <citation type="submission" date="2022-07" db="EMBL/GenBank/DDBJ databases">
        <title>Methylomonas rivi sp. nov., Methylomonas rosea sp. nov., Methylomonas aureus sp. nov. and Methylomonas subterranea sp. nov., four novel methanotrophs isolated from a freshwater creek and the deep terrestrial subsurface.</title>
        <authorList>
            <person name="Abin C."/>
            <person name="Sankaranarayanan K."/>
            <person name="Garner C."/>
            <person name="Sindelar R."/>
            <person name="Kotary K."/>
            <person name="Garner R."/>
            <person name="Barclay S."/>
            <person name="Lawson P."/>
            <person name="Krumholz L."/>
        </authorList>
    </citation>
    <scope>NUCLEOTIDE SEQUENCE [LARGE SCALE GENOMIC DNA]</scope>
    <source>
        <strain evidence="3 4">WSC-7</strain>
    </source>
</reference>
<evidence type="ECO:0000256" key="1">
    <source>
        <dbReference type="SAM" id="MobiDB-lite"/>
    </source>
</evidence>
<evidence type="ECO:0000256" key="2">
    <source>
        <dbReference type="SAM" id="Phobius"/>
    </source>
</evidence>
<feature type="region of interest" description="Disordered" evidence="1">
    <location>
        <begin position="1"/>
        <end position="56"/>
    </location>
</feature>
<proteinExistence type="predicted"/>
<accession>A0ABT1TVJ5</accession>
<feature type="transmembrane region" description="Helical" evidence="2">
    <location>
        <begin position="62"/>
        <end position="79"/>
    </location>
</feature>
<dbReference type="Proteomes" id="UP001524570">
    <property type="component" value="Unassembled WGS sequence"/>
</dbReference>
<name>A0ABT1TVJ5_9GAMM</name>
<evidence type="ECO:0000313" key="3">
    <source>
        <dbReference type="EMBL" id="MCQ8118794.1"/>
    </source>
</evidence>
<feature type="compositionally biased region" description="Low complexity" evidence="1">
    <location>
        <begin position="10"/>
        <end position="29"/>
    </location>
</feature>
<evidence type="ECO:0000313" key="4">
    <source>
        <dbReference type="Proteomes" id="UP001524570"/>
    </source>
</evidence>
<keyword evidence="2" id="KW-0812">Transmembrane</keyword>
<keyword evidence="2" id="KW-0472">Membrane</keyword>
<dbReference type="EMBL" id="JANIBL010000049">
    <property type="protein sequence ID" value="MCQ8118794.1"/>
    <property type="molecule type" value="Genomic_DNA"/>
</dbReference>
<gene>
    <name evidence="3" type="ORF">NP589_15265</name>
</gene>
<comment type="caution">
    <text evidence="3">The sequence shown here is derived from an EMBL/GenBank/DDBJ whole genome shotgun (WGS) entry which is preliminary data.</text>
</comment>